<reference evidence="2 3" key="1">
    <citation type="journal article" date="2011" name="Int. J. Syst. Evol. Microbiol.">
        <title>Zhongshania antarctica gen. nov., sp. nov. and Zhongshania guokunii sp. nov., gammaproteobacteria respectively isolated from coastal attached (fast) ice and surface seawater of the Antarctic.</title>
        <authorList>
            <person name="Li H.J."/>
            <person name="Zhang X.Y."/>
            <person name="Chen C.X."/>
            <person name="Zhang Y.J."/>
            <person name="Gao Z.M."/>
            <person name="Yu Y."/>
            <person name="Chen X.L."/>
            <person name="Chen B."/>
            <person name="Zhang Y.Z."/>
        </authorList>
    </citation>
    <scope>NUCLEOTIDE SEQUENCE [LARGE SCALE GENOMIC DNA]</scope>
    <source>
        <strain evidence="2 3">R06B22</strain>
    </source>
</reference>
<proteinExistence type="predicted"/>
<feature type="region of interest" description="Disordered" evidence="1">
    <location>
        <begin position="261"/>
        <end position="321"/>
    </location>
</feature>
<organism evidence="2 3">
    <name type="scientific">Zhongshania arctica</name>
    <dbReference type="NCBI Taxonomy" id="3238302"/>
    <lineage>
        <taxon>Bacteria</taxon>
        <taxon>Pseudomonadati</taxon>
        <taxon>Pseudomonadota</taxon>
        <taxon>Gammaproteobacteria</taxon>
        <taxon>Cellvibrionales</taxon>
        <taxon>Spongiibacteraceae</taxon>
        <taxon>Zhongshania</taxon>
    </lineage>
</organism>
<comment type="caution">
    <text evidence="2">The sequence shown here is derived from an EMBL/GenBank/DDBJ whole genome shotgun (WGS) entry which is preliminary data.</text>
</comment>
<name>A0ABV3TYX7_9GAMM</name>
<gene>
    <name evidence="2" type="ORF">AB4875_15155</name>
</gene>
<evidence type="ECO:0000256" key="1">
    <source>
        <dbReference type="SAM" id="MobiDB-lite"/>
    </source>
</evidence>
<feature type="compositionally biased region" description="Gly residues" evidence="1">
    <location>
        <begin position="288"/>
        <end position="321"/>
    </location>
</feature>
<evidence type="ECO:0000313" key="3">
    <source>
        <dbReference type="Proteomes" id="UP001557484"/>
    </source>
</evidence>
<evidence type="ECO:0000313" key="2">
    <source>
        <dbReference type="EMBL" id="MEX1666831.1"/>
    </source>
</evidence>
<accession>A0ABV3TYX7</accession>
<keyword evidence="3" id="KW-1185">Reference proteome</keyword>
<protein>
    <submittedName>
        <fullName evidence="2">Uncharacterized protein</fullName>
    </submittedName>
</protein>
<dbReference type="EMBL" id="JBFRYB010000001">
    <property type="protein sequence ID" value="MEX1666831.1"/>
    <property type="molecule type" value="Genomic_DNA"/>
</dbReference>
<dbReference type="Proteomes" id="UP001557484">
    <property type="component" value="Unassembled WGS sequence"/>
</dbReference>
<dbReference type="RefSeq" id="WP_368376898.1">
    <property type="nucleotide sequence ID" value="NZ_JBFRYB010000001.1"/>
</dbReference>
<sequence length="321" mass="31319">MNMFNSTRLKLLAAGVLSAGVIVGCGSDKKADGNAPQTIMASITAAQGALVGADCLVTTIANGTRSFKTGPDGRVDFTIVTVPSEYPLVVTCTGGSYVDEANPSAGLIANNDILRSIMPDAATFALVGNNWAVTPFTEFAVSLYKSITPASCQRVETLSLSLKEIADRIAPGLYESASGLDFLAGPTPVVTGDEDLSAGTPADIYAAYLAGLALVASERSPAISPAALAQEVSAAIAGGTAIPQDVVDNLFNRAQAYMTGKGAKGHPLTAPSTAPTGGAATKPTIAGCAGGTGGTGGTGGGGSGGSGGSGAGTGGAGASGG</sequence>
<feature type="compositionally biased region" description="Low complexity" evidence="1">
    <location>
        <begin position="269"/>
        <end position="287"/>
    </location>
</feature>